<reference evidence="1" key="2">
    <citation type="submission" date="2021-04" db="EMBL/GenBank/DDBJ databases">
        <authorList>
            <person name="Gilroy R."/>
        </authorList>
    </citation>
    <scope>NUCLEOTIDE SEQUENCE</scope>
    <source>
        <strain evidence="1">CHK178-16964</strain>
    </source>
</reference>
<name>A0A9D2HIA2_9FIRM</name>
<organism evidence="1 2">
    <name type="scientific">Candidatus Lachnoclostridium stercoravium</name>
    <dbReference type="NCBI Taxonomy" id="2838633"/>
    <lineage>
        <taxon>Bacteria</taxon>
        <taxon>Bacillati</taxon>
        <taxon>Bacillota</taxon>
        <taxon>Clostridia</taxon>
        <taxon>Lachnospirales</taxon>
        <taxon>Lachnospiraceae</taxon>
    </lineage>
</organism>
<dbReference type="Gene3D" id="3.55.50.10">
    <property type="entry name" value="Baseplate protein-like domains"/>
    <property type="match status" value="1"/>
</dbReference>
<evidence type="ECO:0000313" key="2">
    <source>
        <dbReference type="Proteomes" id="UP000823900"/>
    </source>
</evidence>
<accession>A0A9D2HIA2</accession>
<dbReference type="SUPFAM" id="SSF69279">
    <property type="entry name" value="Phage tail proteins"/>
    <property type="match status" value="1"/>
</dbReference>
<comment type="caution">
    <text evidence="1">The sequence shown here is derived from an EMBL/GenBank/DDBJ whole genome shotgun (WGS) entry which is preliminary data.</text>
</comment>
<dbReference type="Proteomes" id="UP000823900">
    <property type="component" value="Unassembled WGS sequence"/>
</dbReference>
<protein>
    <recommendedName>
        <fullName evidence="3">Gp5/Type VI secretion system Vgr protein OB-fold domain-containing protein</fullName>
    </recommendedName>
</protein>
<reference evidence="1" key="1">
    <citation type="journal article" date="2021" name="PeerJ">
        <title>Extensive microbial diversity within the chicken gut microbiome revealed by metagenomics and culture.</title>
        <authorList>
            <person name="Gilroy R."/>
            <person name="Ravi A."/>
            <person name="Getino M."/>
            <person name="Pursley I."/>
            <person name="Horton D.L."/>
            <person name="Alikhan N.F."/>
            <person name="Baker D."/>
            <person name="Gharbi K."/>
            <person name="Hall N."/>
            <person name="Watson M."/>
            <person name="Adriaenssens E.M."/>
            <person name="Foster-Nyarko E."/>
            <person name="Jarju S."/>
            <person name="Secka A."/>
            <person name="Antonio M."/>
            <person name="Oren A."/>
            <person name="Chaudhuri R.R."/>
            <person name="La Ragione R."/>
            <person name="Hildebrand F."/>
            <person name="Pallen M.J."/>
        </authorList>
    </citation>
    <scope>NUCLEOTIDE SEQUENCE</scope>
    <source>
        <strain evidence="1">CHK178-16964</strain>
    </source>
</reference>
<gene>
    <name evidence="1" type="ORF">IAA07_05420</name>
</gene>
<evidence type="ECO:0008006" key="3">
    <source>
        <dbReference type="Google" id="ProtNLM"/>
    </source>
</evidence>
<dbReference type="AlphaFoldDB" id="A0A9D2HIA2"/>
<sequence length="469" mass="52897">MNEALTYKDLFFSFGKILHVDRFEIDELPDHHGRFAITAVLDADLEKDIFFQVPDEISLLYRQNGEEKVLFFGLLFRSSMKRKGKYLYLDLEAKSCTYQMDLVKEIRSFQNTKETGSQIVKEVLKQYPGCICLENFEDGPLEQFLIQYEETDWEFLKRLARKYHVRLYPQVTAKKPSFRIGFPRVREDWQIREDFFTTAVSFDTYEDRKANMKGDVLPQQYLSWTAEGYHIIPLGARLLYRGKEWLVGAVRRRLDQGILKNTYTLVQEETEALPPYCNPLLPGISLDGTIKNVARDQVQVYMEEDTNTRTAGQYWFPYSTVAGSADGSGWYCMPEIGEKIRVYFPEADERGAYVISALSGNTLSNQTGSMDPAVKHISTAQGNTVTFCAGGANISVKGGTGRVNLGSGGDLSITAAESISIYAGSKITFDGNEIVTSADEKIDMAADPGASIKMSTSQIDLKASKIYQN</sequence>
<proteinExistence type="predicted"/>
<evidence type="ECO:0000313" key="1">
    <source>
        <dbReference type="EMBL" id="HJA71009.1"/>
    </source>
</evidence>
<dbReference type="EMBL" id="DWZA01000051">
    <property type="protein sequence ID" value="HJA71009.1"/>
    <property type="molecule type" value="Genomic_DNA"/>
</dbReference>